<dbReference type="InterPro" id="IPR007438">
    <property type="entry name" value="DUF488"/>
</dbReference>
<accession>A0ABS7KX30</accession>
<proteinExistence type="predicted"/>
<protein>
    <submittedName>
        <fullName evidence="1">DUF488 domain-containing protein</fullName>
    </submittedName>
</protein>
<sequence>MDIYSIGHTNHTINKFVLMLRKQNINCIVDVRSTPFSKYTPQFNKDTLQKSLNIRGIHYLHMGKEFGARRDNTLLYSKEGYLDFQKVRQDVDFLSGVERLKDGCEKGFRIALMCTEKDPLDCHRAIMVSKGLKDNGLNVRHILPDNTIQTQEKIEERLLEKYFPDRFQISFSTYLGERKTEAEMIDEAYKKRNAEIGYRIGGEDND</sequence>
<dbReference type="RefSeq" id="WP_221860150.1">
    <property type="nucleotide sequence ID" value="NZ_JAIKTU010000004.1"/>
</dbReference>
<name>A0ABS7KX30_CLOSR</name>
<keyword evidence="2" id="KW-1185">Reference proteome</keyword>
<dbReference type="PANTHER" id="PTHR39337">
    <property type="entry name" value="BLR5642 PROTEIN"/>
    <property type="match status" value="1"/>
</dbReference>
<dbReference type="EMBL" id="JAIKTU010000004">
    <property type="protein sequence ID" value="MBY0755132.1"/>
    <property type="molecule type" value="Genomic_DNA"/>
</dbReference>
<dbReference type="PANTHER" id="PTHR39337:SF1">
    <property type="entry name" value="BLR5642 PROTEIN"/>
    <property type="match status" value="1"/>
</dbReference>
<evidence type="ECO:0000313" key="1">
    <source>
        <dbReference type="EMBL" id="MBY0755132.1"/>
    </source>
</evidence>
<dbReference type="PIRSF" id="PIRSF024492">
    <property type="entry name" value="UCP024492"/>
    <property type="match status" value="1"/>
</dbReference>
<comment type="caution">
    <text evidence="1">The sequence shown here is derived from an EMBL/GenBank/DDBJ whole genome shotgun (WGS) entry which is preliminary data.</text>
</comment>
<dbReference type="InterPro" id="IPR014519">
    <property type="entry name" value="UCP024492"/>
</dbReference>
<dbReference type="Pfam" id="PF04343">
    <property type="entry name" value="DUF488"/>
    <property type="match status" value="1"/>
</dbReference>
<reference evidence="1 2" key="1">
    <citation type="journal article" date="2021" name="Cell Host Microbe">
        <title>in vivo commensal control of Clostridioides difficile virulence.</title>
        <authorList>
            <person name="Girinathan B.P."/>
            <person name="Dibenedetto N."/>
            <person name="Worley J.N."/>
            <person name="Peltier J."/>
            <person name="Arrieta-Ortiz M.L."/>
            <person name="Rupa Christinal Immanuel S."/>
            <person name="Lavin R."/>
            <person name="Delaney M.L."/>
            <person name="Cummins C."/>
            <person name="Hoffmann M."/>
            <person name="Luo Y."/>
            <person name="Gonzalez-Escalona N."/>
            <person name="Allard M."/>
            <person name="Onderdonk A.B."/>
            <person name="Gerber G.K."/>
            <person name="Sonenshein A.L."/>
            <person name="Baliga N."/>
            <person name="Dupuy B."/>
            <person name="Bry L."/>
        </authorList>
    </citation>
    <scope>NUCLEOTIDE SEQUENCE [LARGE SCALE GENOMIC DNA]</scope>
    <source>
        <strain evidence="1 2">DSM 599</strain>
    </source>
</reference>
<organism evidence="1 2">
    <name type="scientific">Clostridium sardiniense</name>
    <name type="common">Clostridium absonum</name>
    <dbReference type="NCBI Taxonomy" id="29369"/>
    <lineage>
        <taxon>Bacteria</taxon>
        <taxon>Bacillati</taxon>
        <taxon>Bacillota</taxon>
        <taxon>Clostridia</taxon>
        <taxon>Eubacteriales</taxon>
        <taxon>Clostridiaceae</taxon>
        <taxon>Clostridium</taxon>
    </lineage>
</organism>
<evidence type="ECO:0000313" key="2">
    <source>
        <dbReference type="Proteomes" id="UP001299068"/>
    </source>
</evidence>
<gene>
    <name evidence="1" type="ORF">K5V21_06655</name>
</gene>
<dbReference type="Proteomes" id="UP001299068">
    <property type="component" value="Unassembled WGS sequence"/>
</dbReference>